<evidence type="ECO:0000313" key="1">
    <source>
        <dbReference type="EMBL" id="MBS9532825.1"/>
    </source>
</evidence>
<dbReference type="NCBIfam" id="TIGR01686">
    <property type="entry name" value="FkbH"/>
    <property type="match status" value="1"/>
</dbReference>
<organism evidence="1 2">
    <name type="scientific">Mycolicibacter acidiphilus</name>
    <dbReference type="NCBI Taxonomy" id="2835306"/>
    <lineage>
        <taxon>Bacteria</taxon>
        <taxon>Bacillati</taxon>
        <taxon>Actinomycetota</taxon>
        <taxon>Actinomycetes</taxon>
        <taxon>Mycobacteriales</taxon>
        <taxon>Mycobacteriaceae</taxon>
        <taxon>Mycolicibacter</taxon>
    </lineage>
</organism>
<dbReference type="SUPFAM" id="SSF56784">
    <property type="entry name" value="HAD-like"/>
    <property type="match status" value="1"/>
</dbReference>
<dbReference type="InterPro" id="IPR010033">
    <property type="entry name" value="HAD_SF_ppase_IIIC"/>
</dbReference>
<sequence length="609" mass="68177">MDTSDYLFPGELKVTDVPLTKMLLVGSCLSEAYVTQLKEFDADLQIDYILFNNARKLPELNSDQLNAYQLQYIQIPLRVVLTDRVVRVFDLDRAGGFSSILDDARTILAAMLEAAMVYNKQAGILTLVANFFVPQGNVAPSLADQAGDADLSLLVVELNRTLAQLVRTYGNAYVADVEGLANSFGKRNFLDDPVSFYSHGAVLGSHPWLNFIDWSEHLNYPPWATSSLGRIESAPNLSGMYRLQSKSFYRLVLDQIRHLHRIALQADQVKVVIFDLDDTMWCGQIAEHYENGRAWPDIYTFPPGIWEAIQHLRRRGIAVAVCSKNDEALVRERWSRAVPLPWVSLDDFVVVKINWNRKSENVKAILAELNLTAKSAVFVDDNPVERAEVLANVPGVRAIGGNPFTTRRILLWSSETQRSRMSSESLNREDSYRSIVARNAEAASMDRETFLQGLQIRIDLDVVTDVDSPLLPRVLELANKTTQFNTTGLQWTMPELTALIANNGSVYAFSVQDKFSDYGLVGAVFVNNREADDLIVQYVMSCRVLGMDVEVDALQRVVRAARHRRPGRTIGGLVKMAEANTPCRDVFVRAGFQPTVKEGVFVIPRGVAE</sequence>
<proteinExistence type="predicted"/>
<evidence type="ECO:0000313" key="2">
    <source>
        <dbReference type="Proteomes" id="UP001519535"/>
    </source>
</evidence>
<dbReference type="EMBL" id="JAHCLR010000005">
    <property type="protein sequence ID" value="MBS9532825.1"/>
    <property type="molecule type" value="Genomic_DNA"/>
</dbReference>
<keyword evidence="2" id="KW-1185">Reference proteome</keyword>
<dbReference type="InterPro" id="IPR036514">
    <property type="entry name" value="SGNH_hydro_sf"/>
</dbReference>
<dbReference type="Gene3D" id="3.40.50.1110">
    <property type="entry name" value="SGNH hydrolase"/>
    <property type="match status" value="1"/>
</dbReference>
<name>A0ABS5REW7_9MYCO</name>
<dbReference type="Gene3D" id="3.40.50.1000">
    <property type="entry name" value="HAD superfamily/HAD-like"/>
    <property type="match status" value="1"/>
</dbReference>
<dbReference type="InterPro" id="IPR036412">
    <property type="entry name" value="HAD-like_sf"/>
</dbReference>
<comment type="caution">
    <text evidence="1">The sequence shown here is derived from an EMBL/GenBank/DDBJ whole genome shotgun (WGS) entry which is preliminary data.</text>
</comment>
<accession>A0ABS5REW7</accession>
<dbReference type="Proteomes" id="UP001519535">
    <property type="component" value="Unassembled WGS sequence"/>
</dbReference>
<gene>
    <name evidence="1" type="ORF">KIH27_04390</name>
</gene>
<dbReference type="InterPro" id="IPR010037">
    <property type="entry name" value="FkbH_domain"/>
</dbReference>
<dbReference type="RefSeq" id="WP_214091714.1">
    <property type="nucleotide sequence ID" value="NZ_JAHCLR010000005.1"/>
</dbReference>
<protein>
    <submittedName>
        <fullName evidence="1">HAD-IIIC family phosphatase</fullName>
    </submittedName>
</protein>
<dbReference type="NCBIfam" id="TIGR01681">
    <property type="entry name" value="HAD-SF-IIIC"/>
    <property type="match status" value="1"/>
</dbReference>
<reference evidence="1 2" key="1">
    <citation type="submission" date="2021-05" db="EMBL/GenBank/DDBJ databases">
        <title>Mycobacterium acidophilum sp. nov., an extremely acid-tolerant member of the genus Mycobacterium.</title>
        <authorList>
            <person name="Xia J."/>
        </authorList>
    </citation>
    <scope>NUCLEOTIDE SEQUENCE [LARGE SCALE GENOMIC DNA]</scope>
    <source>
        <strain evidence="1 2">M1</strain>
    </source>
</reference>
<dbReference type="InterPro" id="IPR023214">
    <property type="entry name" value="HAD_sf"/>
</dbReference>